<dbReference type="OrthoDB" id="9795587at2"/>
<dbReference type="PROSITE" id="PS51318">
    <property type="entry name" value="TAT"/>
    <property type="match status" value="1"/>
</dbReference>
<name>A0A1D8UYM6_9PROT</name>
<dbReference type="Proteomes" id="UP000179145">
    <property type="component" value="Plasmid pKB14400_3"/>
</dbReference>
<dbReference type="InterPro" id="IPR006311">
    <property type="entry name" value="TAT_signal"/>
</dbReference>
<accession>A0A1D8UYM6</accession>
<dbReference type="PANTHER" id="PTHR43032:SF2">
    <property type="entry name" value="BLL0505 PROTEIN"/>
    <property type="match status" value="1"/>
</dbReference>
<dbReference type="KEGG" id="kba:A0U89_15855"/>
<reference evidence="1 2" key="1">
    <citation type="journal article" date="2016" name="Microb. Cell Fact.">
        <title>Dissection of exopolysaccharide biosynthesis in Kozakia baliensis.</title>
        <authorList>
            <person name="Brandt J.U."/>
            <person name="Jakob F."/>
            <person name="Behr J."/>
            <person name="Geissler A.J."/>
            <person name="Vogel R.F."/>
        </authorList>
    </citation>
    <scope>NUCLEOTIDE SEQUENCE [LARGE SCALE GENOMIC DNA]</scope>
    <source>
        <strain evidence="1 2">DSM 14400</strain>
        <plasmid evidence="2">Plasmid pkb14400_3</plasmid>
    </source>
</reference>
<evidence type="ECO:0000313" key="1">
    <source>
        <dbReference type="EMBL" id="AOX18773.1"/>
    </source>
</evidence>
<dbReference type="PANTHER" id="PTHR43032">
    <property type="entry name" value="PROTEIN-METHIONINE-SULFOXIDE REDUCTASE"/>
    <property type="match status" value="1"/>
</dbReference>
<geneLocation type="plasmid" evidence="2">
    <name>pkb14400_3</name>
</geneLocation>
<dbReference type="Gene3D" id="3.90.420.10">
    <property type="entry name" value="Oxidoreductase, molybdopterin-binding domain"/>
    <property type="match status" value="1"/>
</dbReference>
<evidence type="ECO:0000313" key="2">
    <source>
        <dbReference type="Proteomes" id="UP000179145"/>
    </source>
</evidence>
<dbReference type="InterPro" id="IPR036374">
    <property type="entry name" value="OxRdtase_Mopterin-bd_sf"/>
</dbReference>
<dbReference type="InterPro" id="IPR000572">
    <property type="entry name" value="OxRdtase_Mopterin-bd_dom"/>
</dbReference>
<gene>
    <name evidence="1" type="ORF">A0U89_15855</name>
</gene>
<dbReference type="RefSeq" id="WP_070404214.1">
    <property type="nucleotide sequence ID" value="NZ_BJVW01000030.1"/>
</dbReference>
<dbReference type="AlphaFoldDB" id="A0A1D8UYM6"/>
<keyword evidence="1" id="KW-0614">Plasmid</keyword>
<organism evidence="1 2">
    <name type="scientific">Kozakia baliensis</name>
    <dbReference type="NCBI Taxonomy" id="153496"/>
    <lineage>
        <taxon>Bacteria</taxon>
        <taxon>Pseudomonadati</taxon>
        <taxon>Pseudomonadota</taxon>
        <taxon>Alphaproteobacteria</taxon>
        <taxon>Acetobacterales</taxon>
        <taxon>Acetobacteraceae</taxon>
        <taxon>Kozakia</taxon>
    </lineage>
</organism>
<keyword evidence="2" id="KW-1185">Reference proteome</keyword>
<dbReference type="EMBL" id="CP014677">
    <property type="protein sequence ID" value="AOX18773.1"/>
    <property type="molecule type" value="Genomic_DNA"/>
</dbReference>
<dbReference type="SUPFAM" id="SSF56524">
    <property type="entry name" value="Oxidoreductase molybdopterin-binding domain"/>
    <property type="match status" value="1"/>
</dbReference>
<sequence length="249" mass="28167">MNRMKFDPTALSPELRRVERRLMLKGALSLGGLSMLSGCALDDEPGVERALARMMNFTDRIQAMLFSRHRLAREFDAAQITRPFPFNAYYAEDDVRTVDPAGWRLEVAGLVADRRPWSLAAFRTLPQKRQITRHICVEGWSAIGCWSGVPLSIFLQHIGADMNAKYVNFRCFDDYSTSIDMATALHPQTIMTLDFDDATLPPAYGAPMKVRIPTKLGYKNPKYLAAIEVTNRFPGGYWEDQGYDWFGGS</sequence>
<proteinExistence type="predicted"/>
<protein>
    <submittedName>
        <fullName evidence="1">Molybdopterin-binding protein</fullName>
    </submittedName>
</protein>
<dbReference type="Pfam" id="PF00174">
    <property type="entry name" value="Oxidored_molyb"/>
    <property type="match status" value="1"/>
</dbReference>